<evidence type="ECO:0000256" key="3">
    <source>
        <dbReference type="ARBA" id="ARBA00022679"/>
    </source>
</evidence>
<feature type="domain" description="Protein kinase" evidence="11">
    <location>
        <begin position="33"/>
        <end position="288"/>
    </location>
</feature>
<evidence type="ECO:0000256" key="2">
    <source>
        <dbReference type="ARBA" id="ARBA00022527"/>
    </source>
</evidence>
<feature type="region of interest" description="Disordered" evidence="10">
    <location>
        <begin position="321"/>
        <end position="360"/>
    </location>
</feature>
<dbReference type="InterPro" id="IPR000959">
    <property type="entry name" value="POLO_box_dom"/>
</dbReference>
<comment type="similarity">
    <text evidence="9">Belongs to the protein kinase superfamily. Ser/Thr protein kinase family. CDC5/Polo subfamily.</text>
</comment>
<gene>
    <name evidence="13" type="ORF">SteCoe_8639</name>
</gene>
<evidence type="ECO:0000256" key="1">
    <source>
        <dbReference type="ARBA" id="ARBA00011245"/>
    </source>
</evidence>
<dbReference type="Gene3D" id="3.30.1120.30">
    <property type="entry name" value="POLO box domain"/>
    <property type="match status" value="2"/>
</dbReference>
<feature type="compositionally biased region" description="Polar residues" evidence="10">
    <location>
        <begin position="323"/>
        <end position="337"/>
    </location>
</feature>
<evidence type="ECO:0000259" key="11">
    <source>
        <dbReference type="PROSITE" id="PS50011"/>
    </source>
</evidence>
<keyword evidence="5 8" id="KW-0547">Nucleotide-binding</keyword>
<dbReference type="PANTHER" id="PTHR24345:SF0">
    <property type="entry name" value="CELL CYCLE SERINE_THREONINE-PROTEIN KINASE CDC5_MSD2"/>
    <property type="match status" value="1"/>
</dbReference>
<dbReference type="PROSITE" id="PS00107">
    <property type="entry name" value="PROTEIN_KINASE_ATP"/>
    <property type="match status" value="1"/>
</dbReference>
<feature type="compositionally biased region" description="Basic and acidic residues" evidence="10">
    <location>
        <begin position="344"/>
        <end position="359"/>
    </location>
</feature>
<evidence type="ECO:0000259" key="12">
    <source>
        <dbReference type="PROSITE" id="PS50078"/>
    </source>
</evidence>
<evidence type="ECO:0000256" key="9">
    <source>
        <dbReference type="RuleBase" id="RU361162"/>
    </source>
</evidence>
<name>A0A1R2CJT2_9CILI</name>
<dbReference type="AlphaFoldDB" id="A0A1R2CJT2"/>
<dbReference type="PANTHER" id="PTHR24345">
    <property type="entry name" value="SERINE/THREONINE-PROTEIN KINASE PLK"/>
    <property type="match status" value="1"/>
</dbReference>
<dbReference type="EC" id="2.7.11.21" evidence="9"/>
<protein>
    <recommendedName>
        <fullName evidence="9">Serine/threonine-protein kinase PLK</fullName>
        <ecNumber evidence="9">2.7.11.21</ecNumber>
    </recommendedName>
    <alternativeName>
        <fullName evidence="9">Polo-like kinase</fullName>
    </alternativeName>
</protein>
<dbReference type="InterPro" id="IPR017441">
    <property type="entry name" value="Protein_kinase_ATP_BS"/>
</dbReference>
<feature type="domain" description="POLO box" evidence="12">
    <location>
        <begin position="374"/>
        <end position="455"/>
    </location>
</feature>
<evidence type="ECO:0000256" key="10">
    <source>
        <dbReference type="SAM" id="MobiDB-lite"/>
    </source>
</evidence>
<dbReference type="InterPro" id="IPR033701">
    <property type="entry name" value="POLO_box_1"/>
</dbReference>
<feature type="binding site" evidence="8">
    <location>
        <position position="62"/>
    </location>
    <ligand>
        <name>ATP</name>
        <dbReference type="ChEBI" id="CHEBI:30616"/>
    </ligand>
</feature>
<dbReference type="PROSITE" id="PS50011">
    <property type="entry name" value="PROTEIN_KINASE_DOM"/>
    <property type="match status" value="1"/>
</dbReference>
<keyword evidence="14" id="KW-1185">Reference proteome</keyword>
<evidence type="ECO:0000313" key="13">
    <source>
        <dbReference type="EMBL" id="OMJ89251.1"/>
    </source>
</evidence>
<dbReference type="SUPFAM" id="SSF56112">
    <property type="entry name" value="Protein kinase-like (PK-like)"/>
    <property type="match status" value="1"/>
</dbReference>
<dbReference type="CDD" id="cd13117">
    <property type="entry name" value="POLO_box_2"/>
    <property type="match status" value="1"/>
</dbReference>
<evidence type="ECO:0000256" key="5">
    <source>
        <dbReference type="ARBA" id="ARBA00022741"/>
    </source>
</evidence>
<dbReference type="CDD" id="cd13118">
    <property type="entry name" value="POLO_box_1"/>
    <property type="match status" value="1"/>
</dbReference>
<keyword evidence="2 9" id="KW-0723">Serine/threonine-protein kinase</keyword>
<dbReference type="CDD" id="cd14099">
    <property type="entry name" value="STKc_PLK"/>
    <property type="match status" value="1"/>
</dbReference>
<dbReference type="GO" id="GO:0005524">
    <property type="term" value="F:ATP binding"/>
    <property type="evidence" value="ECO:0007669"/>
    <property type="project" value="UniProtKB-UniRule"/>
</dbReference>
<dbReference type="FunFam" id="3.30.200.20:FF:000091">
    <property type="entry name" value="Serine/threonine-protein kinase PLK"/>
    <property type="match status" value="1"/>
</dbReference>
<dbReference type="OrthoDB" id="408964at2759"/>
<evidence type="ECO:0000256" key="4">
    <source>
        <dbReference type="ARBA" id="ARBA00022737"/>
    </source>
</evidence>
<dbReference type="Gene3D" id="1.10.510.10">
    <property type="entry name" value="Transferase(Phosphotransferase) domain 1"/>
    <property type="match status" value="1"/>
</dbReference>
<keyword evidence="3 9" id="KW-0808">Transferase</keyword>
<comment type="subunit">
    <text evidence="1">Monomer.</text>
</comment>
<accession>A0A1R2CJT2</accession>
<dbReference type="PROSITE" id="PS50078">
    <property type="entry name" value="POLO_BOX"/>
    <property type="match status" value="2"/>
</dbReference>
<dbReference type="InterPro" id="IPR000719">
    <property type="entry name" value="Prot_kinase_dom"/>
</dbReference>
<dbReference type="Pfam" id="PF00659">
    <property type="entry name" value="POLO_box"/>
    <property type="match status" value="2"/>
</dbReference>
<dbReference type="SMART" id="SM00220">
    <property type="entry name" value="S_TKc"/>
    <property type="match status" value="1"/>
</dbReference>
<dbReference type="EMBL" id="MPUH01000130">
    <property type="protein sequence ID" value="OMJ89251.1"/>
    <property type="molecule type" value="Genomic_DNA"/>
</dbReference>
<dbReference type="InterPro" id="IPR036947">
    <property type="entry name" value="POLO_box_dom_sf"/>
</dbReference>
<comment type="catalytic activity">
    <reaction evidence="9">
        <text>L-threonyl-[protein] + ATP = O-phospho-L-threonyl-[protein] + ADP + H(+)</text>
        <dbReference type="Rhea" id="RHEA:46608"/>
        <dbReference type="Rhea" id="RHEA-COMP:11060"/>
        <dbReference type="Rhea" id="RHEA-COMP:11605"/>
        <dbReference type="ChEBI" id="CHEBI:15378"/>
        <dbReference type="ChEBI" id="CHEBI:30013"/>
        <dbReference type="ChEBI" id="CHEBI:30616"/>
        <dbReference type="ChEBI" id="CHEBI:61977"/>
        <dbReference type="ChEBI" id="CHEBI:456216"/>
        <dbReference type="EC" id="2.7.11.21"/>
    </reaction>
</comment>
<dbReference type="InterPro" id="IPR008271">
    <property type="entry name" value="Ser/Thr_kinase_AS"/>
</dbReference>
<evidence type="ECO:0000256" key="7">
    <source>
        <dbReference type="ARBA" id="ARBA00022840"/>
    </source>
</evidence>
<evidence type="ECO:0000256" key="6">
    <source>
        <dbReference type="ARBA" id="ARBA00022777"/>
    </source>
</evidence>
<comment type="caution">
    <text evidence="13">The sequence shown here is derived from an EMBL/GenBank/DDBJ whole genome shotgun (WGS) entry which is preliminary data.</text>
</comment>
<dbReference type="InterPro" id="IPR033695">
    <property type="entry name" value="POLO_box_2"/>
</dbReference>
<proteinExistence type="inferred from homology"/>
<reference evidence="13 14" key="1">
    <citation type="submission" date="2016-11" db="EMBL/GenBank/DDBJ databases">
        <title>The macronuclear genome of Stentor coeruleus: a giant cell with tiny introns.</title>
        <authorList>
            <person name="Slabodnick M."/>
            <person name="Ruby J.G."/>
            <person name="Reiff S.B."/>
            <person name="Swart E.C."/>
            <person name="Gosai S."/>
            <person name="Prabakaran S."/>
            <person name="Witkowska E."/>
            <person name="Larue G.E."/>
            <person name="Fisher S."/>
            <person name="Freeman R.M."/>
            <person name="Gunawardena J."/>
            <person name="Chu W."/>
            <person name="Stover N.A."/>
            <person name="Gregory B.D."/>
            <person name="Nowacki M."/>
            <person name="Derisi J."/>
            <person name="Roy S.W."/>
            <person name="Marshall W.F."/>
            <person name="Sood P."/>
        </authorList>
    </citation>
    <scope>NUCLEOTIDE SEQUENCE [LARGE SCALE GENOMIC DNA]</scope>
    <source>
        <strain evidence="13">WM001</strain>
    </source>
</reference>
<dbReference type="Gene3D" id="3.30.200.20">
    <property type="entry name" value="Phosphorylase Kinase, domain 1"/>
    <property type="match status" value="1"/>
</dbReference>
<sequence length="555" mass="64074">MACKAGSKDEKEIPQTIIEKCVKLNGEVTTHSYVKGKFLGKGGFARVYELLCSETNEVYACKYIPKEKISKCRARQKLMSEIKIHRSLSHMNIVGFHHFFEDEDFIYIILELCQNHSLSDVLRRRKRLIEIEAQSYLQSLSNALLYLHSHRIIHRDIKLANILLTDKMEVKLGDFGLAAKLEYDGERKRTICGTPNYIAPEILDGKNGHSYECDIWSFGVLMYTMLVGKPPFETNDVKTTYRRIKMTLYNFPDNVEISKEAKSLISSILVFDYNQRPSLEEIITHDFFTKNAIPKILPTSLLAIPPTSAYIKKFLNSRDKQTRASSQENKIEIQTPSPLRVRHSSKDSRRNSEGRKEVKTSSYAGNDIEGPVLWITHWIDYSKKYGVGYLFSNNCIGAVFNDNTKIISNPQFSHVQYISSGKNGEQISVYKISEFPQELYKKVMLLHLFKKQFMYDEKGAYDCPDGLRAYLKKWLITPHAMIFRISNKIIQICFRDGTELLLSSESKHLTYIDKQKNMCSHQLSNALETGNKELIKRIKYSKEVLVKMIKNDDKD</sequence>
<evidence type="ECO:0000256" key="8">
    <source>
        <dbReference type="PROSITE-ProRule" id="PRU10141"/>
    </source>
</evidence>
<keyword evidence="7 8" id="KW-0067">ATP-binding</keyword>
<dbReference type="Proteomes" id="UP000187209">
    <property type="component" value="Unassembled WGS sequence"/>
</dbReference>
<dbReference type="SUPFAM" id="SSF82615">
    <property type="entry name" value="Polo-box domain"/>
    <property type="match status" value="2"/>
</dbReference>
<dbReference type="InterPro" id="IPR011009">
    <property type="entry name" value="Kinase-like_dom_sf"/>
</dbReference>
<keyword evidence="6 9" id="KW-0418">Kinase</keyword>
<organism evidence="13 14">
    <name type="scientific">Stentor coeruleus</name>
    <dbReference type="NCBI Taxonomy" id="5963"/>
    <lineage>
        <taxon>Eukaryota</taxon>
        <taxon>Sar</taxon>
        <taxon>Alveolata</taxon>
        <taxon>Ciliophora</taxon>
        <taxon>Postciliodesmatophora</taxon>
        <taxon>Heterotrichea</taxon>
        <taxon>Heterotrichida</taxon>
        <taxon>Stentoridae</taxon>
        <taxon>Stentor</taxon>
    </lineage>
</organism>
<keyword evidence="4" id="KW-0677">Repeat</keyword>
<feature type="domain" description="POLO box" evidence="12">
    <location>
        <begin position="470"/>
        <end position="550"/>
    </location>
</feature>
<dbReference type="PROSITE" id="PS00108">
    <property type="entry name" value="PROTEIN_KINASE_ST"/>
    <property type="match status" value="1"/>
</dbReference>
<dbReference type="FunFam" id="1.10.510.10:FF:000571">
    <property type="entry name" value="Maternal embryonic leucine zipper kinase"/>
    <property type="match status" value="1"/>
</dbReference>
<dbReference type="GO" id="GO:0005634">
    <property type="term" value="C:nucleus"/>
    <property type="evidence" value="ECO:0007669"/>
    <property type="project" value="TreeGrafter"/>
</dbReference>
<dbReference type="GO" id="GO:0004674">
    <property type="term" value="F:protein serine/threonine kinase activity"/>
    <property type="evidence" value="ECO:0007669"/>
    <property type="project" value="UniProtKB-KW"/>
</dbReference>
<evidence type="ECO:0000313" key="14">
    <source>
        <dbReference type="Proteomes" id="UP000187209"/>
    </source>
</evidence>
<dbReference type="Pfam" id="PF00069">
    <property type="entry name" value="Pkinase"/>
    <property type="match status" value="1"/>
</dbReference>